<gene>
    <name evidence="1" type="ORF">CGZ90_08300</name>
</gene>
<protein>
    <submittedName>
        <fullName evidence="1">Uncharacterized protein</fullName>
    </submittedName>
</protein>
<dbReference type="EMBL" id="NOII01000002">
    <property type="protein sequence ID" value="OYD57892.1"/>
    <property type="molecule type" value="Genomic_DNA"/>
</dbReference>
<dbReference type="AlphaFoldDB" id="A0A235F9H0"/>
<organism evidence="1 2">
    <name type="scientific">Fictibacillus aquaticus</name>
    <dbReference type="NCBI Taxonomy" id="2021314"/>
    <lineage>
        <taxon>Bacteria</taxon>
        <taxon>Bacillati</taxon>
        <taxon>Bacillota</taxon>
        <taxon>Bacilli</taxon>
        <taxon>Bacillales</taxon>
        <taxon>Fictibacillaceae</taxon>
        <taxon>Fictibacillus</taxon>
    </lineage>
</organism>
<sequence>MKEKIALIRTDLAMIKNAMSRYRKGLEGFNRKLFDISFNKVLAAKHSVEMDGMEMIMMHRSLNMYAHALSKAGKRIEAEHYYRLSKWIDQTRARFQQTYGPKIEKAASAATLTA</sequence>
<keyword evidence="2" id="KW-1185">Reference proteome</keyword>
<proteinExistence type="predicted"/>
<dbReference type="Proteomes" id="UP000215059">
    <property type="component" value="Unassembled WGS sequence"/>
</dbReference>
<reference evidence="1 2" key="1">
    <citation type="submission" date="2017-07" db="EMBL/GenBank/DDBJ databases">
        <title>Fictibacillus sp. nov. GDSW-R2A3 Genome sequencing and assembly.</title>
        <authorList>
            <person name="Mayilraj S."/>
        </authorList>
    </citation>
    <scope>NUCLEOTIDE SEQUENCE [LARGE SCALE GENOMIC DNA]</scope>
    <source>
        <strain evidence="1 2">GDSW-R2A3</strain>
    </source>
</reference>
<dbReference type="OrthoDB" id="2889938at2"/>
<accession>A0A235F9H0</accession>
<evidence type="ECO:0000313" key="2">
    <source>
        <dbReference type="Proteomes" id="UP000215059"/>
    </source>
</evidence>
<name>A0A235F9H0_9BACL</name>
<dbReference type="RefSeq" id="WP_094251925.1">
    <property type="nucleotide sequence ID" value="NZ_JBHLXL010000001.1"/>
</dbReference>
<comment type="caution">
    <text evidence="1">The sequence shown here is derived from an EMBL/GenBank/DDBJ whole genome shotgun (WGS) entry which is preliminary data.</text>
</comment>
<evidence type="ECO:0000313" key="1">
    <source>
        <dbReference type="EMBL" id="OYD57892.1"/>
    </source>
</evidence>